<comment type="caution">
    <text evidence="3">The sequence shown here is derived from an EMBL/GenBank/DDBJ whole genome shotgun (WGS) entry which is preliminary data.</text>
</comment>
<feature type="transmembrane region" description="Helical" evidence="2">
    <location>
        <begin position="23"/>
        <end position="43"/>
    </location>
</feature>
<feature type="coiled-coil region" evidence="1">
    <location>
        <begin position="338"/>
        <end position="372"/>
    </location>
</feature>
<feature type="transmembrane region" description="Helical" evidence="2">
    <location>
        <begin position="430"/>
        <end position="451"/>
    </location>
</feature>
<name>A0ABR9UW11_9CHRO</name>
<dbReference type="EMBL" id="JADEWN010000056">
    <property type="protein sequence ID" value="MBE9192484.1"/>
    <property type="molecule type" value="Genomic_DNA"/>
</dbReference>
<evidence type="ECO:0000256" key="2">
    <source>
        <dbReference type="SAM" id="Phobius"/>
    </source>
</evidence>
<keyword evidence="2" id="KW-0812">Transmembrane</keyword>
<keyword evidence="4" id="KW-1185">Reference proteome</keyword>
<dbReference type="PANTHER" id="PTHR32309">
    <property type="entry name" value="TYROSINE-PROTEIN KINASE"/>
    <property type="match status" value="1"/>
</dbReference>
<organism evidence="3 4">
    <name type="scientific">Gloeocapsopsis crepidinum LEGE 06123</name>
    <dbReference type="NCBI Taxonomy" id="588587"/>
    <lineage>
        <taxon>Bacteria</taxon>
        <taxon>Bacillati</taxon>
        <taxon>Cyanobacteriota</taxon>
        <taxon>Cyanophyceae</taxon>
        <taxon>Oscillatoriophycideae</taxon>
        <taxon>Chroococcales</taxon>
        <taxon>Chroococcaceae</taxon>
        <taxon>Gloeocapsopsis</taxon>
    </lineage>
</organism>
<evidence type="ECO:0000313" key="3">
    <source>
        <dbReference type="EMBL" id="MBE9192484.1"/>
    </source>
</evidence>
<protein>
    <submittedName>
        <fullName evidence="3">Uncharacterized protein</fullName>
    </submittedName>
</protein>
<evidence type="ECO:0000313" key="4">
    <source>
        <dbReference type="Proteomes" id="UP000651156"/>
    </source>
</evidence>
<accession>A0ABR9UW11</accession>
<keyword evidence="1" id="KW-0175">Coiled coil</keyword>
<keyword evidence="2" id="KW-1133">Transmembrane helix</keyword>
<reference evidence="3 4" key="1">
    <citation type="submission" date="2020-10" db="EMBL/GenBank/DDBJ databases">
        <authorList>
            <person name="Castelo-Branco R."/>
            <person name="Eusebio N."/>
            <person name="Adriana R."/>
            <person name="Vieira A."/>
            <person name="Brugerolle De Fraissinette N."/>
            <person name="Rezende De Castro R."/>
            <person name="Schneider M.P."/>
            <person name="Vasconcelos V."/>
            <person name="Leao P.N."/>
        </authorList>
    </citation>
    <scope>NUCLEOTIDE SEQUENCE [LARGE SCALE GENOMIC DNA]</scope>
    <source>
        <strain evidence="3 4">LEGE 06123</strain>
    </source>
</reference>
<evidence type="ECO:0000256" key="1">
    <source>
        <dbReference type="SAM" id="Coils"/>
    </source>
</evidence>
<dbReference type="RefSeq" id="WP_193933911.1">
    <property type="nucleotide sequence ID" value="NZ_CAWPMZ010000092.1"/>
</dbReference>
<dbReference type="InterPro" id="IPR050445">
    <property type="entry name" value="Bact_polysacc_biosynth/exp"/>
</dbReference>
<proteinExistence type="predicted"/>
<dbReference type="PANTHER" id="PTHR32309:SF31">
    <property type="entry name" value="CAPSULAR EXOPOLYSACCHARIDE FAMILY"/>
    <property type="match status" value="1"/>
</dbReference>
<dbReference type="Proteomes" id="UP000651156">
    <property type="component" value="Unassembled WGS sequence"/>
</dbReference>
<keyword evidence="2" id="KW-0472">Membrane</keyword>
<gene>
    <name evidence="3" type="ORF">IQ230_19450</name>
</gene>
<feature type="coiled-coil region" evidence="1">
    <location>
        <begin position="178"/>
        <end position="234"/>
    </location>
</feature>
<sequence length="471" mass="52083">MAESIRIPHRATRRQKLEWNGKNYLFLGLAVNAVLWTSAFTYLSTQQPTYTSSWTATLPGTESRTSVNLPQIGQTSTQVQSPYSNTSQDPRENYKFIAESEPVRLAAASLVNMTLQEFGKPRVERIANTTLVTFKVNGETPEEAQAKSYALHKALDARLRELRVQESTIQNTGFEAVLGTARKKLQESQQRLSDYKARSGLSANEQVTQLSSSIEQLRKEQANIASQQQQADARLQQLSANLGLSAQQATEAFSLQTDPYFQKALTDYGETSGIVADLSSRYTSENPALINQEAKRDAMEAALLARSQSLLGKPVSLGYVEQLSLNNSGARQQLFQQLVLVQADKQGLQAQAKEIEKQIAILDNRLKNLAQHQSVVDDLQRDVLISEAIFSSTLANLDLGGSDNLGSFPPIQVLTEPSLPQSPSAPNKQFILLGTTLGSLFLTAGLLAIFYRRHYSSLFKKSKLRTKEMPL</sequence>